<evidence type="ECO:0000313" key="2">
    <source>
        <dbReference type="Proteomes" id="UP000013827"/>
    </source>
</evidence>
<dbReference type="GO" id="GO:0044528">
    <property type="term" value="P:regulation of mitochondrial mRNA stability"/>
    <property type="evidence" value="ECO:0007669"/>
    <property type="project" value="TreeGrafter"/>
</dbReference>
<proteinExistence type="predicted"/>
<sequence>MRTHLRSLSSRARAPAGALRKLNASGSISELLAVHRAGGSDFDSVAVGAMWTRLRRLARREPAWVRSPRAAAALRPVCDQTRVMLSGLCARTVANMLHALATMRLVRGGPWEPLWRDAAADVPGRLAEFNEQELANLTWAFAQSGAAPPPLMRTLSAEVRVRCGGFKPQELAAAASGFARAQALSPALAAALADATLAKLPSFGPTELANTAWAHARAGQATKGSAPLMAAIAAAAAPMASDFKPPELAMLAWAYGSAGGPRPPGLFEAVAAAAGAKVDQLRPQELGNIAWAFARVRIADDALFDAFGGACERRAAALEPQHVAMLSWSCATLGYGSAAGAGGGDAAGPSRLLQ</sequence>
<dbReference type="STRING" id="2903.R1E5Y8"/>
<dbReference type="HOGENOM" id="CLU_784354_0_0_1"/>
<dbReference type="PaxDb" id="2903-EOD18451"/>
<dbReference type="EnsemblProtists" id="EOD18451">
    <property type="protein sequence ID" value="EOD18451"/>
    <property type="gene ID" value="EMIHUDRAFT_448065"/>
</dbReference>
<organism evidence="1 2">
    <name type="scientific">Emiliania huxleyi (strain CCMP1516)</name>
    <dbReference type="NCBI Taxonomy" id="280463"/>
    <lineage>
        <taxon>Eukaryota</taxon>
        <taxon>Haptista</taxon>
        <taxon>Haptophyta</taxon>
        <taxon>Prymnesiophyceae</taxon>
        <taxon>Isochrysidales</taxon>
        <taxon>Noelaerhabdaceae</taxon>
        <taxon>Emiliania</taxon>
    </lineage>
</organism>
<dbReference type="OMA" id="ANTAWAH"/>
<dbReference type="GO" id="GO:0000963">
    <property type="term" value="P:mitochondrial RNA processing"/>
    <property type="evidence" value="ECO:0007669"/>
    <property type="project" value="TreeGrafter"/>
</dbReference>
<protein>
    <submittedName>
        <fullName evidence="1">Uncharacterized protein</fullName>
    </submittedName>
</protein>
<dbReference type="InterPro" id="IPR050870">
    <property type="entry name" value="FAST_kinase"/>
</dbReference>
<name>A0A0D3J4L6_EMIH1</name>
<dbReference type="PANTHER" id="PTHR21228">
    <property type="entry name" value="FAST LEU-RICH DOMAIN-CONTAINING"/>
    <property type="match status" value="1"/>
</dbReference>
<dbReference type="PANTHER" id="PTHR21228:SF40">
    <property type="entry name" value="LD45607P"/>
    <property type="match status" value="1"/>
</dbReference>
<keyword evidence="2" id="KW-1185">Reference proteome</keyword>
<reference evidence="1" key="2">
    <citation type="submission" date="2024-10" db="UniProtKB">
        <authorList>
            <consortium name="EnsemblProtists"/>
        </authorList>
    </citation>
    <scope>IDENTIFICATION</scope>
</reference>
<dbReference type="GO" id="GO:0003723">
    <property type="term" value="F:RNA binding"/>
    <property type="evidence" value="ECO:0007669"/>
    <property type="project" value="TreeGrafter"/>
</dbReference>
<accession>A0A0D3J4L6</accession>
<dbReference type="Proteomes" id="UP000013827">
    <property type="component" value="Unassembled WGS sequence"/>
</dbReference>
<dbReference type="GeneID" id="19046452"/>
<reference evidence="2" key="1">
    <citation type="journal article" date="2013" name="Nature">
        <title>Pan genome of the phytoplankton Emiliania underpins its global distribution.</title>
        <authorList>
            <person name="Read B.A."/>
            <person name="Kegel J."/>
            <person name="Klute M.J."/>
            <person name="Kuo A."/>
            <person name="Lefebvre S.C."/>
            <person name="Maumus F."/>
            <person name="Mayer C."/>
            <person name="Miller J."/>
            <person name="Monier A."/>
            <person name="Salamov A."/>
            <person name="Young J."/>
            <person name="Aguilar M."/>
            <person name="Claverie J.M."/>
            <person name="Frickenhaus S."/>
            <person name="Gonzalez K."/>
            <person name="Herman E.K."/>
            <person name="Lin Y.C."/>
            <person name="Napier J."/>
            <person name="Ogata H."/>
            <person name="Sarno A.F."/>
            <person name="Shmutz J."/>
            <person name="Schroeder D."/>
            <person name="de Vargas C."/>
            <person name="Verret F."/>
            <person name="von Dassow P."/>
            <person name="Valentin K."/>
            <person name="Van de Peer Y."/>
            <person name="Wheeler G."/>
            <person name="Dacks J.B."/>
            <person name="Delwiche C.F."/>
            <person name="Dyhrman S.T."/>
            <person name="Glockner G."/>
            <person name="John U."/>
            <person name="Richards T."/>
            <person name="Worden A.Z."/>
            <person name="Zhang X."/>
            <person name="Grigoriev I.V."/>
            <person name="Allen A.E."/>
            <person name="Bidle K."/>
            <person name="Borodovsky M."/>
            <person name="Bowler C."/>
            <person name="Brownlee C."/>
            <person name="Cock J.M."/>
            <person name="Elias M."/>
            <person name="Gladyshev V.N."/>
            <person name="Groth M."/>
            <person name="Guda C."/>
            <person name="Hadaegh A."/>
            <person name="Iglesias-Rodriguez M.D."/>
            <person name="Jenkins J."/>
            <person name="Jones B.M."/>
            <person name="Lawson T."/>
            <person name="Leese F."/>
            <person name="Lindquist E."/>
            <person name="Lobanov A."/>
            <person name="Lomsadze A."/>
            <person name="Malik S.B."/>
            <person name="Marsh M.E."/>
            <person name="Mackinder L."/>
            <person name="Mock T."/>
            <person name="Mueller-Roeber B."/>
            <person name="Pagarete A."/>
            <person name="Parker M."/>
            <person name="Probert I."/>
            <person name="Quesneville H."/>
            <person name="Raines C."/>
            <person name="Rensing S.A."/>
            <person name="Riano-Pachon D.M."/>
            <person name="Richier S."/>
            <person name="Rokitta S."/>
            <person name="Shiraiwa Y."/>
            <person name="Soanes D.M."/>
            <person name="van der Giezen M."/>
            <person name="Wahlund T.M."/>
            <person name="Williams B."/>
            <person name="Wilson W."/>
            <person name="Wolfe G."/>
            <person name="Wurch L.L."/>
        </authorList>
    </citation>
    <scope>NUCLEOTIDE SEQUENCE</scope>
</reference>
<dbReference type="AlphaFoldDB" id="A0A0D3J4L6"/>
<dbReference type="GO" id="GO:0005759">
    <property type="term" value="C:mitochondrial matrix"/>
    <property type="evidence" value="ECO:0007669"/>
    <property type="project" value="TreeGrafter"/>
</dbReference>
<evidence type="ECO:0000313" key="1">
    <source>
        <dbReference type="EnsemblProtists" id="EOD18451"/>
    </source>
</evidence>
<dbReference type="KEGG" id="ehx:EMIHUDRAFT_448065"/>
<dbReference type="GO" id="GO:0035770">
    <property type="term" value="C:ribonucleoprotein granule"/>
    <property type="evidence" value="ECO:0007669"/>
    <property type="project" value="TreeGrafter"/>
</dbReference>
<dbReference type="RefSeq" id="XP_005770880.1">
    <property type="nucleotide sequence ID" value="XM_005770823.1"/>
</dbReference>